<sequence>MALDEGSVPGEEGRMRRREDEYLKEASSSPGSPGPPRTSAPVTRVHLAPYSPAPQGGAEPSAERPVSVGDGQTIESLCEAAINNSSKDVWVSWGINRTVPPVQLYIIFGWLVGATGMVNGMPEAQPLAGGLTPKEACSQTDEASVRHNPSVRETSEDRRRFKASMVDTSAASPLTVSL</sequence>
<name>A0AAV9S926_9TELE</name>
<evidence type="ECO:0000313" key="2">
    <source>
        <dbReference type="EMBL" id="KAK5617439.1"/>
    </source>
</evidence>
<dbReference type="Proteomes" id="UP001311232">
    <property type="component" value="Unassembled WGS sequence"/>
</dbReference>
<accession>A0AAV9S926</accession>
<evidence type="ECO:0000256" key="1">
    <source>
        <dbReference type="SAM" id="MobiDB-lite"/>
    </source>
</evidence>
<organism evidence="2 3">
    <name type="scientific">Crenichthys baileyi</name>
    <name type="common">White River springfish</name>
    <dbReference type="NCBI Taxonomy" id="28760"/>
    <lineage>
        <taxon>Eukaryota</taxon>
        <taxon>Metazoa</taxon>
        <taxon>Chordata</taxon>
        <taxon>Craniata</taxon>
        <taxon>Vertebrata</taxon>
        <taxon>Euteleostomi</taxon>
        <taxon>Actinopterygii</taxon>
        <taxon>Neopterygii</taxon>
        <taxon>Teleostei</taxon>
        <taxon>Neoteleostei</taxon>
        <taxon>Acanthomorphata</taxon>
        <taxon>Ovalentaria</taxon>
        <taxon>Atherinomorphae</taxon>
        <taxon>Cyprinodontiformes</taxon>
        <taxon>Goodeidae</taxon>
        <taxon>Crenichthys</taxon>
    </lineage>
</organism>
<protein>
    <submittedName>
        <fullName evidence="2">Uncharacterized protein</fullName>
    </submittedName>
</protein>
<feature type="compositionally biased region" description="Basic and acidic residues" evidence="1">
    <location>
        <begin position="11"/>
        <end position="24"/>
    </location>
</feature>
<evidence type="ECO:0000313" key="3">
    <source>
        <dbReference type="Proteomes" id="UP001311232"/>
    </source>
</evidence>
<reference evidence="2 3" key="1">
    <citation type="submission" date="2021-06" db="EMBL/GenBank/DDBJ databases">
        <authorList>
            <person name="Palmer J.M."/>
        </authorList>
    </citation>
    <scope>NUCLEOTIDE SEQUENCE [LARGE SCALE GENOMIC DNA]</scope>
    <source>
        <strain evidence="2 3">MEX-2019</strain>
        <tissue evidence="2">Muscle</tissue>
    </source>
</reference>
<feature type="region of interest" description="Disordered" evidence="1">
    <location>
        <begin position="1"/>
        <end position="68"/>
    </location>
</feature>
<proteinExistence type="predicted"/>
<feature type="compositionally biased region" description="Polar residues" evidence="1">
    <location>
        <begin position="166"/>
        <end position="178"/>
    </location>
</feature>
<dbReference type="EMBL" id="JAHHUM010000720">
    <property type="protein sequence ID" value="KAK5617439.1"/>
    <property type="molecule type" value="Genomic_DNA"/>
</dbReference>
<comment type="caution">
    <text evidence="2">The sequence shown here is derived from an EMBL/GenBank/DDBJ whole genome shotgun (WGS) entry which is preliminary data.</text>
</comment>
<gene>
    <name evidence="2" type="ORF">CRENBAI_006021</name>
</gene>
<feature type="region of interest" description="Disordered" evidence="1">
    <location>
        <begin position="137"/>
        <end position="178"/>
    </location>
</feature>
<dbReference type="AlphaFoldDB" id="A0AAV9S926"/>
<keyword evidence="3" id="KW-1185">Reference proteome</keyword>